<dbReference type="Proteomes" id="UP001443914">
    <property type="component" value="Unassembled WGS sequence"/>
</dbReference>
<comment type="caution">
    <text evidence="2">The sequence shown here is derived from an EMBL/GenBank/DDBJ whole genome shotgun (WGS) entry which is preliminary data.</text>
</comment>
<protein>
    <submittedName>
        <fullName evidence="2">Uncharacterized protein</fullName>
    </submittedName>
</protein>
<evidence type="ECO:0000256" key="1">
    <source>
        <dbReference type="SAM" id="SignalP"/>
    </source>
</evidence>
<dbReference type="EMBL" id="JBDFQZ010000010">
    <property type="protein sequence ID" value="KAK9682462.1"/>
    <property type="molecule type" value="Genomic_DNA"/>
</dbReference>
<gene>
    <name evidence="2" type="ORF">RND81_10G075500</name>
</gene>
<feature type="signal peptide" evidence="1">
    <location>
        <begin position="1"/>
        <end position="22"/>
    </location>
</feature>
<feature type="chain" id="PRO_5043822334" evidence="1">
    <location>
        <begin position="23"/>
        <end position="49"/>
    </location>
</feature>
<sequence>MVFAALFASLLSLLIFFHHCLRYPQIFTATHKSFADVIHIVIFSSKIWY</sequence>
<proteinExistence type="predicted"/>
<accession>A0AAW1HZH3</accession>
<organism evidence="2 3">
    <name type="scientific">Saponaria officinalis</name>
    <name type="common">Common soapwort</name>
    <name type="synonym">Lychnis saponaria</name>
    <dbReference type="NCBI Taxonomy" id="3572"/>
    <lineage>
        <taxon>Eukaryota</taxon>
        <taxon>Viridiplantae</taxon>
        <taxon>Streptophyta</taxon>
        <taxon>Embryophyta</taxon>
        <taxon>Tracheophyta</taxon>
        <taxon>Spermatophyta</taxon>
        <taxon>Magnoliopsida</taxon>
        <taxon>eudicotyledons</taxon>
        <taxon>Gunneridae</taxon>
        <taxon>Pentapetalae</taxon>
        <taxon>Caryophyllales</taxon>
        <taxon>Caryophyllaceae</taxon>
        <taxon>Caryophylleae</taxon>
        <taxon>Saponaria</taxon>
    </lineage>
</organism>
<name>A0AAW1HZH3_SAPOF</name>
<keyword evidence="1" id="KW-0732">Signal</keyword>
<keyword evidence="3" id="KW-1185">Reference proteome</keyword>
<evidence type="ECO:0000313" key="2">
    <source>
        <dbReference type="EMBL" id="KAK9682462.1"/>
    </source>
</evidence>
<evidence type="ECO:0000313" key="3">
    <source>
        <dbReference type="Proteomes" id="UP001443914"/>
    </source>
</evidence>
<dbReference type="AlphaFoldDB" id="A0AAW1HZH3"/>
<reference evidence="2" key="1">
    <citation type="submission" date="2024-03" db="EMBL/GenBank/DDBJ databases">
        <title>WGS assembly of Saponaria officinalis var. Norfolk2.</title>
        <authorList>
            <person name="Jenkins J."/>
            <person name="Shu S."/>
            <person name="Grimwood J."/>
            <person name="Barry K."/>
            <person name="Goodstein D."/>
            <person name="Schmutz J."/>
            <person name="Leebens-Mack J."/>
            <person name="Osbourn A."/>
        </authorList>
    </citation>
    <scope>NUCLEOTIDE SEQUENCE [LARGE SCALE GENOMIC DNA]</scope>
    <source>
        <strain evidence="2">JIC</strain>
    </source>
</reference>